<protein>
    <submittedName>
        <fullName evidence="7">Tigger transposable element derived 7</fullName>
    </submittedName>
</protein>
<comment type="subcellular location">
    <subcellularLocation>
        <location evidence="1 4">Nucleus</location>
    </subcellularLocation>
</comment>
<reference evidence="7" key="1">
    <citation type="submission" date="2025-08" db="UniProtKB">
        <authorList>
            <consortium name="Ensembl"/>
        </authorList>
    </citation>
    <scope>IDENTIFICATION</scope>
</reference>
<dbReference type="GO" id="GO:0003677">
    <property type="term" value="F:DNA binding"/>
    <property type="evidence" value="ECO:0007669"/>
    <property type="project" value="UniProtKB-UniRule"/>
</dbReference>
<dbReference type="Pfam" id="PF04218">
    <property type="entry name" value="CENP-B_N"/>
    <property type="match status" value="1"/>
</dbReference>
<evidence type="ECO:0000256" key="1">
    <source>
        <dbReference type="ARBA" id="ARBA00004123"/>
    </source>
</evidence>
<dbReference type="InterPro" id="IPR050863">
    <property type="entry name" value="CenT-Element_Derived"/>
</dbReference>
<feature type="DNA-binding region" description="H-T-H motif" evidence="4">
    <location>
        <begin position="28"/>
        <end position="48"/>
    </location>
</feature>
<dbReference type="GeneTree" id="ENSGT00940000163295"/>
<dbReference type="InterPro" id="IPR006600">
    <property type="entry name" value="HTH_CenpB_DNA-bd_dom"/>
</dbReference>
<dbReference type="InterPro" id="IPR009057">
    <property type="entry name" value="Homeodomain-like_sf"/>
</dbReference>
<dbReference type="Pfam" id="PF03184">
    <property type="entry name" value="DDE_1"/>
    <property type="match status" value="1"/>
</dbReference>
<dbReference type="PROSITE" id="PS50960">
    <property type="entry name" value="HTH_PSQ"/>
    <property type="match status" value="1"/>
</dbReference>
<evidence type="ECO:0000256" key="4">
    <source>
        <dbReference type="PROSITE-ProRule" id="PRU00320"/>
    </source>
</evidence>
<organism evidence="7 8">
    <name type="scientific">Catagonus wagneri</name>
    <name type="common">Chacoan peccary</name>
    <dbReference type="NCBI Taxonomy" id="51154"/>
    <lineage>
        <taxon>Eukaryota</taxon>
        <taxon>Metazoa</taxon>
        <taxon>Chordata</taxon>
        <taxon>Craniata</taxon>
        <taxon>Vertebrata</taxon>
        <taxon>Euteleostomi</taxon>
        <taxon>Mammalia</taxon>
        <taxon>Eutheria</taxon>
        <taxon>Laurasiatheria</taxon>
        <taxon>Artiodactyla</taxon>
        <taxon>Suina</taxon>
        <taxon>Tayassuidae</taxon>
        <taxon>Catagonus</taxon>
    </lineage>
</organism>
<dbReference type="InterPro" id="IPR007889">
    <property type="entry name" value="HTH_Psq"/>
</dbReference>
<name>A0A8C3VZ89_9CETA</name>
<dbReference type="SUPFAM" id="SSF46689">
    <property type="entry name" value="Homeodomain-like"/>
    <property type="match status" value="2"/>
</dbReference>
<evidence type="ECO:0000259" key="5">
    <source>
        <dbReference type="PROSITE" id="PS50960"/>
    </source>
</evidence>
<keyword evidence="2 4" id="KW-0238">DNA-binding</keyword>
<dbReference type="PANTHER" id="PTHR19303:SF17">
    <property type="entry name" value="TIGGER TRANSPOSABLE ELEMENT-DERIVED PROTEIN 7"/>
    <property type="match status" value="1"/>
</dbReference>
<evidence type="ECO:0000256" key="2">
    <source>
        <dbReference type="ARBA" id="ARBA00023125"/>
    </source>
</evidence>
<dbReference type="GO" id="GO:0005634">
    <property type="term" value="C:nucleus"/>
    <property type="evidence" value="ECO:0007669"/>
    <property type="project" value="UniProtKB-SubCell"/>
</dbReference>
<dbReference type="Proteomes" id="UP000694540">
    <property type="component" value="Unplaced"/>
</dbReference>
<dbReference type="PROSITE" id="PS51253">
    <property type="entry name" value="HTH_CENPB"/>
    <property type="match status" value="1"/>
</dbReference>
<gene>
    <name evidence="7" type="primary">TIGD7</name>
</gene>
<dbReference type="PANTHER" id="PTHR19303">
    <property type="entry name" value="TRANSPOSON"/>
    <property type="match status" value="1"/>
</dbReference>
<accession>A0A8C3VZ89</accession>
<evidence type="ECO:0000313" key="7">
    <source>
        <dbReference type="Ensembl" id="ENSCWAP00000006789.1"/>
    </source>
</evidence>
<evidence type="ECO:0000256" key="3">
    <source>
        <dbReference type="ARBA" id="ARBA00023242"/>
    </source>
</evidence>
<dbReference type="SMART" id="SM00674">
    <property type="entry name" value="CENPB"/>
    <property type="match status" value="1"/>
</dbReference>
<dbReference type="AlphaFoldDB" id="A0A8C3VZ89"/>
<feature type="domain" description="HTH psq-type" evidence="5">
    <location>
        <begin position="1"/>
        <end position="52"/>
    </location>
</feature>
<reference evidence="7" key="2">
    <citation type="submission" date="2025-09" db="UniProtKB">
        <authorList>
            <consortium name="Ensembl"/>
        </authorList>
    </citation>
    <scope>IDENTIFICATION</scope>
</reference>
<keyword evidence="8" id="KW-1185">Reference proteome</keyword>
<keyword evidence="3 4" id="KW-0539">Nucleus</keyword>
<dbReference type="Gene3D" id="1.10.10.60">
    <property type="entry name" value="Homeodomain-like"/>
    <property type="match status" value="2"/>
</dbReference>
<proteinExistence type="predicted"/>
<sequence length="544" mass="62749">MNKRGKYTTLNLEEKMKVLSRIEAGRSLKSVMDEFGISKSTFYDIKKNKKLILDFVLKQDMPLIGAEKRKRTTGAKYGDVDDAVYMWYQQKRSAGVPVRGVELQAAAERFAQCFGRTDFKASTGWLFRFRNRHAIGNRKARGKQVLSSASENVEPFRQQLSMLIQEEKLCLAQLYSEDETDLFWKSMPENTQASRKDICLPGRKINKERLSALLCANADGTHKLKSVIIGKSKLPKSVKEDTCSLPVIYKPSKDVWFTRELFSEWFFQNFVPEVRHFQLNVLRFHKEDVRALLLLDSSPVHPSTESLTSEDGRIKCMFVPQNTSALIQPMNQGVILSCKRLYRWKQLEESLVIFEESDDEQEKGEKGVSKIKIYSIKSAIFNWGKSWDEVKQITIASAWENLLYKKEPEYELQGLEDGAYREILEKCEKLEPKLDDNRVWLNGDEEEKGSPPETKGGITKEVVQKGGADFQLSAVRKSLDYLLDFVDATPEFHRFHFTLKEMQQEIIKKQFQSRIHSRIGCFLKHRTHNIKDSFNMPSTSGSNT</sequence>
<dbReference type="Ensembl" id="ENSCWAT00000007374.1">
    <property type="protein sequence ID" value="ENSCWAP00000006789.1"/>
    <property type="gene ID" value="ENSCWAG00000005270.1"/>
</dbReference>
<dbReference type="Pfam" id="PF03221">
    <property type="entry name" value="HTH_Tnp_Tc5"/>
    <property type="match status" value="1"/>
</dbReference>
<evidence type="ECO:0000313" key="8">
    <source>
        <dbReference type="Proteomes" id="UP000694540"/>
    </source>
</evidence>
<evidence type="ECO:0000259" key="6">
    <source>
        <dbReference type="PROSITE" id="PS51253"/>
    </source>
</evidence>
<dbReference type="InterPro" id="IPR004875">
    <property type="entry name" value="DDE_SF_endonuclease_dom"/>
</dbReference>
<feature type="domain" description="HTH CENPB-type" evidence="6">
    <location>
        <begin position="68"/>
        <end position="139"/>
    </location>
</feature>